<evidence type="ECO:0000256" key="4">
    <source>
        <dbReference type="ARBA" id="ARBA00022824"/>
    </source>
</evidence>
<dbReference type="GO" id="GO:0005789">
    <property type="term" value="C:endoplasmic reticulum membrane"/>
    <property type="evidence" value="ECO:0007669"/>
    <property type="project" value="UniProtKB-SubCell"/>
</dbReference>
<evidence type="ECO:0000256" key="2">
    <source>
        <dbReference type="ARBA" id="ARBA00007141"/>
    </source>
</evidence>
<proteinExistence type="inferred from homology"/>
<dbReference type="InterPro" id="IPR006716">
    <property type="entry name" value="ERG2_sigma1_rcpt-like"/>
</dbReference>
<organism evidence="9 10">
    <name type="scientific">Dioscorea zingiberensis</name>
    <dbReference type="NCBI Taxonomy" id="325984"/>
    <lineage>
        <taxon>Eukaryota</taxon>
        <taxon>Viridiplantae</taxon>
        <taxon>Streptophyta</taxon>
        <taxon>Embryophyta</taxon>
        <taxon>Tracheophyta</taxon>
        <taxon>Spermatophyta</taxon>
        <taxon>Magnoliopsida</taxon>
        <taxon>Liliopsida</taxon>
        <taxon>Dioscoreales</taxon>
        <taxon>Dioscoreaceae</taxon>
        <taxon>Dioscorea</taxon>
    </lineage>
</organism>
<reference evidence="9" key="1">
    <citation type="submission" date="2021-03" db="EMBL/GenBank/DDBJ databases">
        <authorList>
            <person name="Li Z."/>
            <person name="Yang C."/>
        </authorList>
    </citation>
    <scope>NUCLEOTIDE SEQUENCE</scope>
    <source>
        <strain evidence="9">Dzin_1.0</strain>
        <tissue evidence="9">Leaf</tissue>
    </source>
</reference>
<keyword evidence="5 8" id="KW-1133">Transmembrane helix</keyword>
<keyword evidence="4" id="KW-0256">Endoplasmic reticulum</keyword>
<keyword evidence="10" id="KW-1185">Reference proteome</keyword>
<reference evidence="9" key="2">
    <citation type="journal article" date="2022" name="Hortic Res">
        <title>The genome of Dioscorea zingiberensis sheds light on the biosynthesis, origin and evolution of the medicinally important diosgenin saponins.</title>
        <authorList>
            <person name="Li Y."/>
            <person name="Tan C."/>
            <person name="Li Z."/>
            <person name="Guo J."/>
            <person name="Li S."/>
            <person name="Chen X."/>
            <person name="Wang C."/>
            <person name="Dai X."/>
            <person name="Yang H."/>
            <person name="Song W."/>
            <person name="Hou L."/>
            <person name="Xu J."/>
            <person name="Tong Z."/>
            <person name="Xu A."/>
            <person name="Yuan X."/>
            <person name="Wang W."/>
            <person name="Yang Q."/>
            <person name="Chen L."/>
            <person name="Sun Z."/>
            <person name="Wang K."/>
            <person name="Pan B."/>
            <person name="Chen J."/>
            <person name="Bao Y."/>
            <person name="Liu F."/>
            <person name="Qi X."/>
            <person name="Gang D.R."/>
            <person name="Wen J."/>
            <person name="Li J."/>
        </authorList>
    </citation>
    <scope>NUCLEOTIDE SEQUENCE</scope>
    <source>
        <strain evidence="9">Dzin_1.0</strain>
    </source>
</reference>
<dbReference type="EMBL" id="JAGGNH010000002">
    <property type="protein sequence ID" value="KAJ0981681.1"/>
    <property type="molecule type" value="Genomic_DNA"/>
</dbReference>
<dbReference type="PANTHER" id="PTHR10868">
    <property type="entry name" value="SIGMA 1-TYPE OPIOID RECEPTOR-RELATED"/>
    <property type="match status" value="1"/>
</dbReference>
<feature type="region of interest" description="Disordered" evidence="7">
    <location>
        <begin position="1"/>
        <end position="42"/>
    </location>
</feature>
<evidence type="ECO:0000256" key="8">
    <source>
        <dbReference type="SAM" id="Phobius"/>
    </source>
</evidence>
<comment type="subcellular location">
    <subcellularLocation>
        <location evidence="1">Endoplasmic reticulum membrane</location>
    </subcellularLocation>
</comment>
<feature type="transmembrane region" description="Helical" evidence="8">
    <location>
        <begin position="141"/>
        <end position="158"/>
    </location>
</feature>
<feature type="compositionally biased region" description="Low complexity" evidence="7">
    <location>
        <begin position="8"/>
        <end position="35"/>
    </location>
</feature>
<evidence type="ECO:0000256" key="7">
    <source>
        <dbReference type="SAM" id="MobiDB-lite"/>
    </source>
</evidence>
<evidence type="ECO:0000313" key="10">
    <source>
        <dbReference type="Proteomes" id="UP001085076"/>
    </source>
</evidence>
<evidence type="ECO:0000256" key="1">
    <source>
        <dbReference type="ARBA" id="ARBA00004586"/>
    </source>
</evidence>
<accession>A0A9D5CXU1</accession>
<evidence type="ECO:0000256" key="3">
    <source>
        <dbReference type="ARBA" id="ARBA00022692"/>
    </source>
</evidence>
<comment type="caution">
    <text evidence="9">The sequence shown here is derived from an EMBL/GenBank/DDBJ whole genome shotgun (WGS) entry which is preliminary data.</text>
</comment>
<protein>
    <submittedName>
        <fullName evidence="9">Uncharacterized protein</fullName>
    </submittedName>
</protein>
<dbReference type="OrthoDB" id="347124at2759"/>
<evidence type="ECO:0000256" key="6">
    <source>
        <dbReference type="ARBA" id="ARBA00023136"/>
    </source>
</evidence>
<keyword evidence="6 8" id="KW-0472">Membrane</keyword>
<comment type="similarity">
    <text evidence="2">Belongs to the ERG2 family.</text>
</comment>
<sequence>MKTMMVMASGSSSATSSSTLTRTPSSTSSLAASRGQLETSPEPNSCYFPGCRKDTNCKCDICLASINATLDLVPNSSHSAVTKLSSSSAPRRPLFTPVKTTPATLKPITTTLSPPIQSTAKSMPVKVRHVAKKKTDVGTKVLVVLMVLALVLLVDYGVPKMVAWNGFQPKLRAETVSKGLVGELRERIRLVQQRIEDVVDEKVFDCSSHSSGWEFHQEGQNFFHWRCVIYKSWIEEVSIWGSPLQTSGLFPAAFSPRSLSVISGRITEWSERKVMGTMRTSNSSSWKVKQWSKSVLQLDANTWVLEYQRSAWLEGQGLLQTAWEMMRFKNWKLLLVQQTSPFSVHRQDSQETRFPT</sequence>
<evidence type="ECO:0000256" key="5">
    <source>
        <dbReference type="ARBA" id="ARBA00022989"/>
    </source>
</evidence>
<name>A0A9D5CXU1_9LILI</name>
<dbReference type="Proteomes" id="UP001085076">
    <property type="component" value="Miscellaneous, Linkage group lg02"/>
</dbReference>
<dbReference type="AlphaFoldDB" id="A0A9D5CXU1"/>
<evidence type="ECO:0000313" key="9">
    <source>
        <dbReference type="EMBL" id="KAJ0981681.1"/>
    </source>
</evidence>
<dbReference type="PANTHER" id="PTHR10868:SF1">
    <property type="entry name" value="SIGMA NON-OPIOID INTRACELLULAR RECEPTOR 1"/>
    <property type="match status" value="1"/>
</dbReference>
<gene>
    <name evidence="9" type="ORF">J5N97_009936</name>
</gene>
<keyword evidence="3 8" id="KW-0812">Transmembrane</keyword>